<dbReference type="Proteomes" id="UP000268093">
    <property type="component" value="Unassembled WGS sequence"/>
</dbReference>
<dbReference type="AlphaFoldDB" id="A0A433D1F1"/>
<accession>A0A433D1F1</accession>
<proteinExistence type="predicted"/>
<evidence type="ECO:0000313" key="2">
    <source>
        <dbReference type="Proteomes" id="UP000268093"/>
    </source>
</evidence>
<dbReference type="EMBL" id="RBNI01008556">
    <property type="protein sequence ID" value="RUP44651.1"/>
    <property type="molecule type" value="Genomic_DNA"/>
</dbReference>
<comment type="caution">
    <text evidence="1">The sequence shown here is derived from an EMBL/GenBank/DDBJ whole genome shotgun (WGS) entry which is preliminary data.</text>
</comment>
<sequence length="113" mass="11938">MPPLNRAVTLEQVDDIPGTIGEELHLDVLRLVDESLEEDGAVAESGQGFGLGALEGVLECRRLAHDAHPASAAAHRGFNDDRVAVLGYKSFGFWNRLDRAGRAGDDGDAAGDG</sequence>
<keyword evidence="2" id="KW-1185">Reference proteome</keyword>
<reference evidence="1 2" key="1">
    <citation type="journal article" date="2018" name="New Phytol.">
        <title>Phylogenomics of Endogonaceae and evolution of mycorrhizas within Mucoromycota.</title>
        <authorList>
            <person name="Chang Y."/>
            <person name="Desiro A."/>
            <person name="Na H."/>
            <person name="Sandor L."/>
            <person name="Lipzen A."/>
            <person name="Clum A."/>
            <person name="Barry K."/>
            <person name="Grigoriev I.V."/>
            <person name="Martin F.M."/>
            <person name="Stajich J.E."/>
            <person name="Smith M.E."/>
            <person name="Bonito G."/>
            <person name="Spatafora J.W."/>
        </authorList>
    </citation>
    <scope>NUCLEOTIDE SEQUENCE [LARGE SCALE GENOMIC DNA]</scope>
    <source>
        <strain evidence="1 2">GMNB39</strain>
    </source>
</reference>
<evidence type="ECO:0000313" key="1">
    <source>
        <dbReference type="EMBL" id="RUP44651.1"/>
    </source>
</evidence>
<name>A0A433D1F1_9FUNG</name>
<protein>
    <submittedName>
        <fullName evidence="1">Uncharacterized protein</fullName>
    </submittedName>
</protein>
<dbReference type="AntiFam" id="ANF00133">
    <property type="entry name" value="Shadow ORF (opposite mccA)"/>
</dbReference>
<gene>
    <name evidence="1" type="ORF">BC936DRAFT_149176</name>
</gene>
<organism evidence="1 2">
    <name type="scientific">Jimgerdemannia flammicorona</name>
    <dbReference type="NCBI Taxonomy" id="994334"/>
    <lineage>
        <taxon>Eukaryota</taxon>
        <taxon>Fungi</taxon>
        <taxon>Fungi incertae sedis</taxon>
        <taxon>Mucoromycota</taxon>
        <taxon>Mucoromycotina</taxon>
        <taxon>Endogonomycetes</taxon>
        <taxon>Endogonales</taxon>
        <taxon>Endogonaceae</taxon>
        <taxon>Jimgerdemannia</taxon>
    </lineage>
</organism>